<evidence type="ECO:0000313" key="1">
    <source>
        <dbReference type="EMBL" id="QOV19217.1"/>
    </source>
</evidence>
<dbReference type="AlphaFoldDB" id="A0A7M2RI50"/>
<organism evidence="1 2">
    <name type="scientific">Blautia liquoris</name>
    <dbReference type="NCBI Taxonomy" id="2779518"/>
    <lineage>
        <taxon>Bacteria</taxon>
        <taxon>Bacillati</taxon>
        <taxon>Bacillota</taxon>
        <taxon>Clostridia</taxon>
        <taxon>Lachnospirales</taxon>
        <taxon>Lachnospiraceae</taxon>
        <taxon>Blautia</taxon>
    </lineage>
</organism>
<gene>
    <name evidence="1" type="ORF">INP51_14910</name>
</gene>
<evidence type="ECO:0000313" key="2">
    <source>
        <dbReference type="Proteomes" id="UP000593601"/>
    </source>
</evidence>
<protein>
    <submittedName>
        <fullName evidence="1">Uncharacterized protein</fullName>
    </submittedName>
</protein>
<dbReference type="EMBL" id="CP063304">
    <property type="protein sequence ID" value="QOV19217.1"/>
    <property type="molecule type" value="Genomic_DNA"/>
</dbReference>
<dbReference type="RefSeq" id="WP_193735564.1">
    <property type="nucleotide sequence ID" value="NZ_CP063304.1"/>
</dbReference>
<dbReference type="KEGG" id="bliq:INP51_14910"/>
<sequence length="278" mass="32062">MEWTKKGFQAQNISSVLYEYSVKMDHIAENGTINMTHFLTSEYNMIPQRQSKHASLLDTKYEIVNMFYSPSGKKTIEWTFAKEKSFSSVLFNMSVDLAVDYYQKEGKELLDGQWEIINELFSMFPKLPVTGLIHAFVYDIIGMDQILSHIVSSDSNYVDFDDRLSINSLDHKSFDMSAGLYDASSEYKNGDMKVGYLGEAVYHDRKTVVYYFSCDNASFQMSDKNKSKKGFSYYRGNIAIDYETGILYGADMTEYVFSGNNQLLRRDMMIKAKEVNFL</sequence>
<accession>A0A7M2RI50</accession>
<keyword evidence="2" id="KW-1185">Reference proteome</keyword>
<proteinExistence type="predicted"/>
<reference evidence="1 2" key="1">
    <citation type="submission" date="2020-10" db="EMBL/GenBank/DDBJ databases">
        <title>Blautia liquoris sp.nov., isolated from the mud in a fermentation cellar used for the production of Chinese strong-flavoured liquor.</title>
        <authorList>
            <person name="Lu L."/>
        </authorList>
    </citation>
    <scope>NUCLEOTIDE SEQUENCE [LARGE SCALE GENOMIC DNA]</scope>
    <source>
        <strain evidence="1 2">LZLJ-3</strain>
    </source>
</reference>
<dbReference type="Proteomes" id="UP000593601">
    <property type="component" value="Chromosome"/>
</dbReference>
<name>A0A7M2RI50_9FIRM</name>